<evidence type="ECO:0000313" key="3">
    <source>
        <dbReference type="EMBL" id="CAK0782852.1"/>
    </source>
</evidence>
<dbReference type="PROSITE" id="PS00571">
    <property type="entry name" value="AMIDASES"/>
    <property type="match status" value="1"/>
</dbReference>
<evidence type="ECO:0000313" key="4">
    <source>
        <dbReference type="Proteomes" id="UP001314263"/>
    </source>
</evidence>
<dbReference type="NCBIfam" id="NF006169">
    <property type="entry name" value="PRK08310.1"/>
    <property type="match status" value="1"/>
</dbReference>
<sequence>MQNCLLTLYMKNVEPFLSRDLRFGDFVPRFAARNSASMTRAQRDSTIWVPEGPSESISGAAAGPLSGLTFAAKDLYDVKGYITGFGQPSWRQTHPAASSTAPAVQALLDAGATLVGTTQMDELAYSLEGQNVHYGTPRNPACPKRIPGGSSSGSAVAVADGSVDFAMGSDTGGSVRVPASFCGILGLRPTWGRVSLAGACTLAETFDTGGFFARDASVLRSVGSVLLDQSTRSTATLKRWVVGTDAFDLAESDSKQALYQAVQRDLQGVKSVLGEPQEVTMATIPGPRNLVDWMNCFRVTQGREVWEALGEWVTEAKPDLGPGTKQRFEMASKLQPDEVHKAKQMRESISQHMNDLLGDDGVLMVPSAPGPAPMLNLPQNELNTYRKQLISLTSIAGLAKLPQVSLPVAVVDGCPVGLGLIGPRGSDEELLRLTEELLPLLKGGAG</sequence>
<dbReference type="PANTHER" id="PTHR46310">
    <property type="entry name" value="AMIDASE 1"/>
    <property type="match status" value="1"/>
</dbReference>
<accession>A0AAV1I746</accession>
<evidence type="ECO:0000256" key="1">
    <source>
        <dbReference type="ARBA" id="ARBA00009199"/>
    </source>
</evidence>
<dbReference type="Proteomes" id="UP001314263">
    <property type="component" value="Unassembled WGS sequence"/>
</dbReference>
<protein>
    <recommendedName>
        <fullName evidence="2">Amidase domain-containing protein</fullName>
    </recommendedName>
</protein>
<dbReference type="PANTHER" id="PTHR46310:SF7">
    <property type="entry name" value="AMIDASE 1"/>
    <property type="match status" value="1"/>
</dbReference>
<gene>
    <name evidence="3" type="ORF">CVIRNUC_006047</name>
</gene>
<feature type="domain" description="Amidase" evidence="2">
    <location>
        <begin position="59"/>
        <end position="431"/>
    </location>
</feature>
<evidence type="ECO:0000259" key="2">
    <source>
        <dbReference type="Pfam" id="PF01425"/>
    </source>
</evidence>
<dbReference type="InterPro" id="IPR023631">
    <property type="entry name" value="Amidase_dom"/>
</dbReference>
<dbReference type="InterPro" id="IPR036928">
    <property type="entry name" value="AS_sf"/>
</dbReference>
<dbReference type="Pfam" id="PF01425">
    <property type="entry name" value="Amidase"/>
    <property type="match status" value="1"/>
</dbReference>
<comment type="caution">
    <text evidence="3">The sequence shown here is derived from an EMBL/GenBank/DDBJ whole genome shotgun (WGS) entry which is preliminary data.</text>
</comment>
<reference evidence="3 4" key="1">
    <citation type="submission" date="2023-10" db="EMBL/GenBank/DDBJ databases">
        <authorList>
            <person name="Maclean D."/>
            <person name="Macfadyen A."/>
        </authorList>
    </citation>
    <scope>NUCLEOTIDE SEQUENCE [LARGE SCALE GENOMIC DNA]</scope>
</reference>
<dbReference type="Gene3D" id="3.90.1300.10">
    <property type="entry name" value="Amidase signature (AS) domain"/>
    <property type="match status" value="1"/>
</dbReference>
<organism evidence="3 4">
    <name type="scientific">Coccomyxa viridis</name>
    <dbReference type="NCBI Taxonomy" id="1274662"/>
    <lineage>
        <taxon>Eukaryota</taxon>
        <taxon>Viridiplantae</taxon>
        <taxon>Chlorophyta</taxon>
        <taxon>core chlorophytes</taxon>
        <taxon>Trebouxiophyceae</taxon>
        <taxon>Trebouxiophyceae incertae sedis</taxon>
        <taxon>Coccomyxaceae</taxon>
        <taxon>Coccomyxa</taxon>
    </lineage>
</organism>
<dbReference type="EMBL" id="CAUYUE010000007">
    <property type="protein sequence ID" value="CAK0782852.1"/>
    <property type="molecule type" value="Genomic_DNA"/>
</dbReference>
<keyword evidence="4" id="KW-1185">Reference proteome</keyword>
<name>A0AAV1I746_9CHLO</name>
<dbReference type="InterPro" id="IPR020556">
    <property type="entry name" value="Amidase_CS"/>
</dbReference>
<comment type="similarity">
    <text evidence="1">Belongs to the amidase family.</text>
</comment>
<dbReference type="SUPFAM" id="SSF75304">
    <property type="entry name" value="Amidase signature (AS) enzymes"/>
    <property type="match status" value="1"/>
</dbReference>
<proteinExistence type="inferred from homology"/>
<dbReference type="AlphaFoldDB" id="A0AAV1I746"/>